<dbReference type="AlphaFoldDB" id="A0AAD6ZHI5"/>
<sequence>MYISSTLLSSRLITLQTGCKCPTARPNGTEYLCQDERLGPAILPGTPGLAPLLTHYDQLGGLCPDKWLENNTYTPGNGTYRYPLYDGFQRSTANMSIEGEELLLVGTRLDRFGDAGGKYLSPAYTPVEQRSLPPKRLNPTGFPATVEYHVYEVIVPILVRAGTIAAAFGQPGQGTQYELINATVAAWLNSTPPRLKEI</sequence>
<evidence type="ECO:0000313" key="2">
    <source>
        <dbReference type="EMBL" id="KAJ7323288.1"/>
    </source>
</evidence>
<dbReference type="GO" id="GO:0050135">
    <property type="term" value="F:NADP+ nucleosidase activity"/>
    <property type="evidence" value="ECO:0007669"/>
    <property type="project" value="InterPro"/>
</dbReference>
<name>A0AAD6ZHI5_9AGAR</name>
<gene>
    <name evidence="2" type="ORF">DFH08DRAFT_711909</name>
</gene>
<dbReference type="Proteomes" id="UP001218218">
    <property type="component" value="Unassembled WGS sequence"/>
</dbReference>
<keyword evidence="3" id="KW-1185">Reference proteome</keyword>
<proteinExistence type="predicted"/>
<dbReference type="PANTHER" id="PTHR42059">
    <property type="entry name" value="TNT DOMAIN-CONTAINING PROTEIN"/>
    <property type="match status" value="1"/>
</dbReference>
<evidence type="ECO:0000313" key="3">
    <source>
        <dbReference type="Proteomes" id="UP001218218"/>
    </source>
</evidence>
<feature type="domain" description="TNT" evidence="1">
    <location>
        <begin position="103"/>
        <end position="188"/>
    </location>
</feature>
<dbReference type="InterPro" id="IPR053024">
    <property type="entry name" value="Fungal_surface_NADase"/>
</dbReference>
<organism evidence="2 3">
    <name type="scientific">Mycena albidolilacea</name>
    <dbReference type="NCBI Taxonomy" id="1033008"/>
    <lineage>
        <taxon>Eukaryota</taxon>
        <taxon>Fungi</taxon>
        <taxon>Dikarya</taxon>
        <taxon>Basidiomycota</taxon>
        <taxon>Agaricomycotina</taxon>
        <taxon>Agaricomycetes</taxon>
        <taxon>Agaricomycetidae</taxon>
        <taxon>Agaricales</taxon>
        <taxon>Marasmiineae</taxon>
        <taxon>Mycenaceae</taxon>
        <taxon>Mycena</taxon>
    </lineage>
</organism>
<reference evidence="2" key="1">
    <citation type="submission" date="2023-03" db="EMBL/GenBank/DDBJ databases">
        <title>Massive genome expansion in bonnet fungi (Mycena s.s.) driven by repeated elements and novel gene families across ecological guilds.</title>
        <authorList>
            <consortium name="Lawrence Berkeley National Laboratory"/>
            <person name="Harder C.B."/>
            <person name="Miyauchi S."/>
            <person name="Viragh M."/>
            <person name="Kuo A."/>
            <person name="Thoen E."/>
            <person name="Andreopoulos B."/>
            <person name="Lu D."/>
            <person name="Skrede I."/>
            <person name="Drula E."/>
            <person name="Henrissat B."/>
            <person name="Morin E."/>
            <person name="Kohler A."/>
            <person name="Barry K."/>
            <person name="LaButti K."/>
            <person name="Morin E."/>
            <person name="Salamov A."/>
            <person name="Lipzen A."/>
            <person name="Mereny Z."/>
            <person name="Hegedus B."/>
            <person name="Baldrian P."/>
            <person name="Stursova M."/>
            <person name="Weitz H."/>
            <person name="Taylor A."/>
            <person name="Grigoriev I.V."/>
            <person name="Nagy L.G."/>
            <person name="Martin F."/>
            <person name="Kauserud H."/>
        </authorList>
    </citation>
    <scope>NUCLEOTIDE SEQUENCE</scope>
    <source>
        <strain evidence="2">CBHHK002</strain>
    </source>
</reference>
<comment type="caution">
    <text evidence="2">The sequence shown here is derived from an EMBL/GenBank/DDBJ whole genome shotgun (WGS) entry which is preliminary data.</text>
</comment>
<accession>A0AAD6ZHI5</accession>
<dbReference type="Pfam" id="PF14021">
    <property type="entry name" value="TNT"/>
    <property type="match status" value="1"/>
</dbReference>
<evidence type="ECO:0000259" key="1">
    <source>
        <dbReference type="Pfam" id="PF14021"/>
    </source>
</evidence>
<dbReference type="PANTHER" id="PTHR42059:SF1">
    <property type="entry name" value="TNT DOMAIN-CONTAINING PROTEIN"/>
    <property type="match status" value="1"/>
</dbReference>
<dbReference type="InterPro" id="IPR025331">
    <property type="entry name" value="TNT"/>
</dbReference>
<dbReference type="EMBL" id="JARIHO010000047">
    <property type="protein sequence ID" value="KAJ7323288.1"/>
    <property type="molecule type" value="Genomic_DNA"/>
</dbReference>
<protein>
    <recommendedName>
        <fullName evidence="1">TNT domain-containing protein</fullName>
    </recommendedName>
</protein>